<gene>
    <name evidence="12" type="ORF">ACFS5J_04370</name>
</gene>
<evidence type="ECO:0000256" key="1">
    <source>
        <dbReference type="ARBA" id="ARBA00001933"/>
    </source>
</evidence>
<dbReference type="Gene3D" id="3.90.1150.10">
    <property type="entry name" value="Aspartate Aminotransferase, domain 1"/>
    <property type="match status" value="1"/>
</dbReference>
<dbReference type="Gene3D" id="1.10.260.50">
    <property type="match status" value="1"/>
</dbReference>
<evidence type="ECO:0000256" key="8">
    <source>
        <dbReference type="ARBA" id="ARBA00023014"/>
    </source>
</evidence>
<evidence type="ECO:0000313" key="13">
    <source>
        <dbReference type="Proteomes" id="UP001597534"/>
    </source>
</evidence>
<keyword evidence="6" id="KW-0663">Pyridoxal phosphate</keyword>
<dbReference type="EMBL" id="JBHUPC010000012">
    <property type="protein sequence ID" value="MFD2891245.1"/>
    <property type="molecule type" value="Genomic_DNA"/>
</dbReference>
<keyword evidence="7" id="KW-0408">Iron</keyword>
<dbReference type="InterPro" id="IPR000192">
    <property type="entry name" value="Aminotrans_V_dom"/>
</dbReference>
<proteinExistence type="inferred from homology"/>
<dbReference type="InterPro" id="IPR015421">
    <property type="entry name" value="PyrdxlP-dep_Trfase_major"/>
</dbReference>
<dbReference type="PROSITE" id="PS00595">
    <property type="entry name" value="AA_TRANSFER_CLASS_5"/>
    <property type="match status" value="1"/>
</dbReference>
<dbReference type="InterPro" id="IPR020578">
    <property type="entry name" value="Aminotrans_V_PyrdxlP_BS"/>
</dbReference>
<dbReference type="InterPro" id="IPR016454">
    <property type="entry name" value="Cysteine_dSase"/>
</dbReference>
<dbReference type="Proteomes" id="UP001597534">
    <property type="component" value="Unassembled WGS sequence"/>
</dbReference>
<evidence type="ECO:0000256" key="6">
    <source>
        <dbReference type="ARBA" id="ARBA00022898"/>
    </source>
</evidence>
<evidence type="ECO:0000256" key="4">
    <source>
        <dbReference type="ARBA" id="ARBA00022679"/>
    </source>
</evidence>
<dbReference type="InterPro" id="IPR015422">
    <property type="entry name" value="PyrdxlP-dep_Trfase_small"/>
</dbReference>
<dbReference type="PIRSF" id="PIRSF005572">
    <property type="entry name" value="NifS"/>
    <property type="match status" value="1"/>
</dbReference>
<comment type="similarity">
    <text evidence="2">Belongs to the class-V pyridoxal-phosphate-dependent aminotransferase family. NifS/IscS subfamily.</text>
</comment>
<keyword evidence="8" id="KW-0411">Iron-sulfur</keyword>
<evidence type="ECO:0000256" key="5">
    <source>
        <dbReference type="ARBA" id="ARBA00022723"/>
    </source>
</evidence>
<feature type="domain" description="Aminotransferase class V" evidence="11">
    <location>
        <begin position="4"/>
        <end position="366"/>
    </location>
</feature>
<keyword evidence="4" id="KW-0808">Transferase</keyword>
<organism evidence="12 13">
    <name type="scientific">Flavobacterium chuncheonense</name>
    <dbReference type="NCBI Taxonomy" id="2026653"/>
    <lineage>
        <taxon>Bacteria</taxon>
        <taxon>Pseudomonadati</taxon>
        <taxon>Bacteroidota</taxon>
        <taxon>Flavobacteriia</taxon>
        <taxon>Flavobacteriales</taxon>
        <taxon>Flavobacteriaceae</taxon>
        <taxon>Flavobacterium</taxon>
    </lineage>
</organism>
<evidence type="ECO:0000256" key="10">
    <source>
        <dbReference type="RuleBase" id="RU004504"/>
    </source>
</evidence>
<dbReference type="SUPFAM" id="SSF53383">
    <property type="entry name" value="PLP-dependent transferases"/>
    <property type="match status" value="1"/>
</dbReference>
<dbReference type="EC" id="2.8.1.7" evidence="3"/>
<evidence type="ECO:0000313" key="12">
    <source>
        <dbReference type="EMBL" id="MFD2891245.1"/>
    </source>
</evidence>
<keyword evidence="13" id="KW-1185">Reference proteome</keyword>
<sequence>MKTVYFDNAATTPLRKEVVERMTQVLSNTFGNPSSTHSFGRSAKTLVEASRKSVAKCLNAQASEIIFTSSATEATNWILRGAVKDLGVKRIVTSKIEHHATLHTALHLEAEFGIQVEYVAVLEDGSLDLKHLETLLESEISTIVSLLHVNNETGEILDINRVGALCREQNVLFHCDTVQSVGKVELDLQNIPVDFIVGTAHKFHGPKGVGFAFIRKNNFIQPLIYGGEQEKGVRAGTEAVHQIVGLATALELSYANLGEERSYITGLKETFIQELKRVFPEVKILGKDTLYTVLNVVLPFDTAKTSMLLFTLDIKGVAVSRGSACQSGSIKPSHVLAAFLTEEDQQKPNLRISFSHFNTKEEVEYVIDVLKQLQ</sequence>
<evidence type="ECO:0000259" key="11">
    <source>
        <dbReference type="Pfam" id="PF00266"/>
    </source>
</evidence>
<comment type="catalytic activity">
    <reaction evidence="9">
        <text>(sulfur carrier)-H + L-cysteine = (sulfur carrier)-SH + L-alanine</text>
        <dbReference type="Rhea" id="RHEA:43892"/>
        <dbReference type="Rhea" id="RHEA-COMP:14737"/>
        <dbReference type="Rhea" id="RHEA-COMP:14739"/>
        <dbReference type="ChEBI" id="CHEBI:29917"/>
        <dbReference type="ChEBI" id="CHEBI:35235"/>
        <dbReference type="ChEBI" id="CHEBI:57972"/>
        <dbReference type="ChEBI" id="CHEBI:64428"/>
        <dbReference type="EC" id="2.8.1.7"/>
    </reaction>
</comment>
<comment type="caution">
    <text evidence="12">The sequence shown here is derived from an EMBL/GenBank/DDBJ whole genome shotgun (WGS) entry which is preliminary data.</text>
</comment>
<evidence type="ECO:0000256" key="9">
    <source>
        <dbReference type="ARBA" id="ARBA00050776"/>
    </source>
</evidence>
<dbReference type="PANTHER" id="PTHR11601:SF34">
    <property type="entry name" value="CYSTEINE DESULFURASE"/>
    <property type="match status" value="1"/>
</dbReference>
<comment type="cofactor">
    <cofactor evidence="1 10">
        <name>pyridoxal 5'-phosphate</name>
        <dbReference type="ChEBI" id="CHEBI:597326"/>
    </cofactor>
</comment>
<name>A0ABW5YJQ0_9FLAO</name>
<accession>A0ABW5YJQ0</accession>
<protein>
    <recommendedName>
        <fullName evidence="3">cysteine desulfurase</fullName>
        <ecNumber evidence="3">2.8.1.7</ecNumber>
    </recommendedName>
</protein>
<evidence type="ECO:0000256" key="7">
    <source>
        <dbReference type="ARBA" id="ARBA00023004"/>
    </source>
</evidence>
<keyword evidence="5" id="KW-0479">Metal-binding</keyword>
<evidence type="ECO:0000256" key="2">
    <source>
        <dbReference type="ARBA" id="ARBA00006490"/>
    </source>
</evidence>
<dbReference type="RefSeq" id="WP_379810807.1">
    <property type="nucleotide sequence ID" value="NZ_JBHUPC010000012.1"/>
</dbReference>
<dbReference type="Gene3D" id="3.40.640.10">
    <property type="entry name" value="Type I PLP-dependent aspartate aminotransferase-like (Major domain)"/>
    <property type="match status" value="1"/>
</dbReference>
<dbReference type="InterPro" id="IPR015424">
    <property type="entry name" value="PyrdxlP-dep_Trfase"/>
</dbReference>
<dbReference type="PANTHER" id="PTHR11601">
    <property type="entry name" value="CYSTEINE DESULFURYLASE FAMILY MEMBER"/>
    <property type="match status" value="1"/>
</dbReference>
<evidence type="ECO:0000256" key="3">
    <source>
        <dbReference type="ARBA" id="ARBA00012239"/>
    </source>
</evidence>
<dbReference type="Pfam" id="PF00266">
    <property type="entry name" value="Aminotran_5"/>
    <property type="match status" value="1"/>
</dbReference>
<reference evidence="13" key="1">
    <citation type="journal article" date="2019" name="Int. J. Syst. Evol. Microbiol.">
        <title>The Global Catalogue of Microorganisms (GCM) 10K type strain sequencing project: providing services to taxonomists for standard genome sequencing and annotation.</title>
        <authorList>
            <consortium name="The Broad Institute Genomics Platform"/>
            <consortium name="The Broad Institute Genome Sequencing Center for Infectious Disease"/>
            <person name="Wu L."/>
            <person name="Ma J."/>
        </authorList>
    </citation>
    <scope>NUCLEOTIDE SEQUENCE [LARGE SCALE GENOMIC DNA]</scope>
    <source>
        <strain evidence="13">KCTC 22671</strain>
    </source>
</reference>